<organism evidence="2 3">
    <name type="scientific">Herbiconiux oxytropis</name>
    <dbReference type="NCBI Taxonomy" id="2970915"/>
    <lineage>
        <taxon>Bacteria</taxon>
        <taxon>Bacillati</taxon>
        <taxon>Actinomycetota</taxon>
        <taxon>Actinomycetes</taxon>
        <taxon>Micrococcales</taxon>
        <taxon>Microbacteriaceae</taxon>
        <taxon>Herbiconiux</taxon>
    </lineage>
</organism>
<feature type="transmembrane region" description="Helical" evidence="1">
    <location>
        <begin position="6"/>
        <end position="24"/>
    </location>
</feature>
<sequence>MIVLELAAALLGVAAVAYLVVALVKPERF</sequence>
<gene>
    <name evidence="2" type="ORF">N1028_10405</name>
</gene>
<comment type="caution">
    <text evidence="2">The sequence shown here is derived from an EMBL/GenBank/DDBJ whole genome shotgun (WGS) entry which is preliminary data.</text>
</comment>
<proteinExistence type="predicted"/>
<keyword evidence="1" id="KW-1133">Transmembrane helix</keyword>
<dbReference type="EMBL" id="JANLCK010000004">
    <property type="protein sequence ID" value="MCS5726304.1"/>
    <property type="molecule type" value="Genomic_DNA"/>
</dbReference>
<reference evidence="2" key="1">
    <citation type="submission" date="2022-08" db="EMBL/GenBank/DDBJ databases">
        <authorList>
            <person name="Deng Y."/>
            <person name="Han X.-F."/>
            <person name="Zhang Y.-Q."/>
        </authorList>
    </citation>
    <scope>NUCLEOTIDE SEQUENCE</scope>
    <source>
        <strain evidence="2">CPCC 203407</strain>
    </source>
</reference>
<dbReference type="Proteomes" id="UP001165587">
    <property type="component" value="Unassembled WGS sequence"/>
</dbReference>
<evidence type="ECO:0000313" key="2">
    <source>
        <dbReference type="EMBL" id="MCS5726304.1"/>
    </source>
</evidence>
<protein>
    <submittedName>
        <fullName evidence="2">Potassium-transporting ATPase subunit F</fullName>
    </submittedName>
</protein>
<keyword evidence="1" id="KW-0812">Transmembrane</keyword>
<dbReference type="RefSeq" id="WP_259527888.1">
    <property type="nucleotide sequence ID" value="NZ_JANLCK010000004.1"/>
</dbReference>
<dbReference type="GO" id="GO:0005886">
    <property type="term" value="C:plasma membrane"/>
    <property type="evidence" value="ECO:0007669"/>
    <property type="project" value="InterPro"/>
</dbReference>
<dbReference type="AlphaFoldDB" id="A0AA42BVC4"/>
<dbReference type="InterPro" id="IPR011726">
    <property type="entry name" value="KdpF"/>
</dbReference>
<name>A0AA42BVC4_9MICO</name>
<keyword evidence="3" id="KW-1185">Reference proteome</keyword>
<accession>A0AA42BVC4</accession>
<evidence type="ECO:0000313" key="3">
    <source>
        <dbReference type="Proteomes" id="UP001165587"/>
    </source>
</evidence>
<dbReference type="GO" id="GO:0008556">
    <property type="term" value="F:P-type potassium transmembrane transporter activity"/>
    <property type="evidence" value="ECO:0007669"/>
    <property type="project" value="InterPro"/>
</dbReference>
<evidence type="ECO:0000256" key="1">
    <source>
        <dbReference type="SAM" id="Phobius"/>
    </source>
</evidence>
<dbReference type="Pfam" id="PF09604">
    <property type="entry name" value="Potass_KdpF"/>
    <property type="match status" value="1"/>
</dbReference>
<keyword evidence="1" id="KW-0472">Membrane</keyword>